<dbReference type="EMBL" id="FNVR01000027">
    <property type="protein sequence ID" value="SEG35442.1"/>
    <property type="molecule type" value="Genomic_DNA"/>
</dbReference>
<sequence>MKELVYLGWFLILLCIPRGSLAQETSSDSSEAILVIYRKPHLNFTAFRIYGDETILIPDVKANSYYLIKRKPGRIFLKTEGSVLRNLAEKREYSLTLEAGKTYYLEAILEYQFLLTSLHLVKRSEVDGAEAIRKMKGIMIDVKQPMP</sequence>
<proteinExistence type="predicted"/>
<evidence type="ECO:0000313" key="1">
    <source>
        <dbReference type="EMBL" id="SEG35442.1"/>
    </source>
</evidence>
<protein>
    <recommendedName>
        <fullName evidence="3">DUF2846 domain-containing protein</fullName>
    </recommendedName>
</protein>
<gene>
    <name evidence="1" type="ORF">SAMN03080598_03501</name>
</gene>
<accession>A0A1H5ZGP4</accession>
<organism evidence="1 2">
    <name type="scientific">Algoriphagus boritolerans DSM 17298 = JCM 18970</name>
    <dbReference type="NCBI Taxonomy" id="1120964"/>
    <lineage>
        <taxon>Bacteria</taxon>
        <taxon>Pseudomonadati</taxon>
        <taxon>Bacteroidota</taxon>
        <taxon>Cytophagia</taxon>
        <taxon>Cytophagales</taxon>
        <taxon>Cyclobacteriaceae</taxon>
        <taxon>Algoriphagus</taxon>
    </lineage>
</organism>
<keyword evidence="2" id="KW-1185">Reference proteome</keyword>
<dbReference type="STRING" id="1120964.GCA_001313265_06479"/>
<dbReference type="RefSeq" id="WP_103926100.1">
    <property type="nucleotide sequence ID" value="NZ_BBFN01000045.1"/>
</dbReference>
<evidence type="ECO:0008006" key="3">
    <source>
        <dbReference type="Google" id="ProtNLM"/>
    </source>
</evidence>
<dbReference type="OrthoDB" id="839708at2"/>
<dbReference type="Proteomes" id="UP000236736">
    <property type="component" value="Unassembled WGS sequence"/>
</dbReference>
<reference evidence="2" key="1">
    <citation type="submission" date="2016-10" db="EMBL/GenBank/DDBJ databases">
        <authorList>
            <person name="Varghese N."/>
            <person name="Submissions S."/>
        </authorList>
    </citation>
    <scope>NUCLEOTIDE SEQUENCE [LARGE SCALE GENOMIC DNA]</scope>
    <source>
        <strain evidence="2">DSM 17298</strain>
    </source>
</reference>
<dbReference type="AlphaFoldDB" id="A0A1H5ZGP4"/>
<name>A0A1H5ZGP4_9BACT</name>
<evidence type="ECO:0000313" key="2">
    <source>
        <dbReference type="Proteomes" id="UP000236736"/>
    </source>
</evidence>